<dbReference type="Gene3D" id="3.30.559.10">
    <property type="entry name" value="Chloramphenicol acetyltransferase-like domain"/>
    <property type="match status" value="1"/>
</dbReference>
<evidence type="ECO:0000256" key="4">
    <source>
        <dbReference type="ARBA" id="ARBA00013244"/>
    </source>
</evidence>
<evidence type="ECO:0000313" key="14">
    <source>
        <dbReference type="EMBL" id="AEE47231.1"/>
    </source>
</evidence>
<dbReference type="RefSeq" id="WP_013772256.1">
    <property type="nucleotide sequence ID" value="NC_015514.1"/>
</dbReference>
<dbReference type="SUPFAM" id="SSF52777">
    <property type="entry name" value="CoA-dependent acyltransferases"/>
    <property type="match status" value="1"/>
</dbReference>
<evidence type="ECO:0000256" key="9">
    <source>
        <dbReference type="ARBA" id="ARBA00023315"/>
    </source>
</evidence>
<feature type="domain" description="O-acyltransferase WSD1-like N-terminal" evidence="12">
    <location>
        <begin position="34"/>
        <end position="193"/>
    </location>
</feature>
<comment type="catalytic activity">
    <reaction evidence="10">
        <text>an acyl-CoA + a 1,2-diacyl-sn-glycerol = a triacyl-sn-glycerol + CoA</text>
        <dbReference type="Rhea" id="RHEA:10868"/>
        <dbReference type="ChEBI" id="CHEBI:17815"/>
        <dbReference type="ChEBI" id="CHEBI:57287"/>
        <dbReference type="ChEBI" id="CHEBI:58342"/>
        <dbReference type="ChEBI" id="CHEBI:64615"/>
        <dbReference type="EC" id="2.3.1.20"/>
    </reaction>
</comment>
<dbReference type="eggNOG" id="COG1020">
    <property type="taxonomic scope" value="Bacteria"/>
</dbReference>
<dbReference type="InterPro" id="IPR009721">
    <property type="entry name" value="O-acyltransferase_WSD1_C"/>
</dbReference>
<comment type="pathway">
    <text evidence="2">Lipid metabolism.</text>
</comment>
<dbReference type="EC" id="2.3.1.20" evidence="4"/>
<evidence type="ECO:0000259" key="13">
    <source>
        <dbReference type="Pfam" id="PF06974"/>
    </source>
</evidence>
<dbReference type="GO" id="GO:0019432">
    <property type="term" value="P:triglyceride biosynthetic process"/>
    <property type="evidence" value="ECO:0007669"/>
    <property type="project" value="UniProtKB-UniPathway"/>
</dbReference>
<dbReference type="KEGG" id="cfi:Celf_3117"/>
<feature type="region of interest" description="Disordered" evidence="11">
    <location>
        <begin position="152"/>
        <end position="181"/>
    </location>
</feature>
<dbReference type="PANTHER" id="PTHR31650">
    <property type="entry name" value="O-ACYLTRANSFERASE (WSD1-LIKE) FAMILY PROTEIN"/>
    <property type="match status" value="1"/>
</dbReference>
<keyword evidence="7" id="KW-0319">Glycerol metabolism</keyword>
<evidence type="ECO:0000256" key="7">
    <source>
        <dbReference type="ARBA" id="ARBA00022798"/>
    </source>
</evidence>
<feature type="domain" description="O-acyltransferase WSD1 C-terminal" evidence="13">
    <location>
        <begin position="253"/>
        <end position="401"/>
    </location>
</feature>
<protein>
    <recommendedName>
        <fullName evidence="4">diacylglycerol O-acyltransferase</fullName>
        <ecNumber evidence="4">2.3.1.20</ecNumber>
    </recommendedName>
</protein>
<evidence type="ECO:0000256" key="10">
    <source>
        <dbReference type="ARBA" id="ARBA00048109"/>
    </source>
</evidence>
<evidence type="ECO:0000256" key="3">
    <source>
        <dbReference type="ARBA" id="ARBA00009587"/>
    </source>
</evidence>
<dbReference type="STRING" id="590998.Celf_3117"/>
<name>F4GZR5_CELFA</name>
<evidence type="ECO:0000259" key="12">
    <source>
        <dbReference type="Pfam" id="PF03007"/>
    </source>
</evidence>
<dbReference type="Pfam" id="PF03007">
    <property type="entry name" value="WS_DGAT_cat"/>
    <property type="match status" value="1"/>
</dbReference>
<dbReference type="InterPro" id="IPR004255">
    <property type="entry name" value="O-acyltransferase_WSD1_N"/>
</dbReference>
<reference evidence="14 15" key="1">
    <citation type="submission" date="2011-04" db="EMBL/GenBank/DDBJ databases">
        <title>Complete sequence of Cellulomonas fimi ATCC 484.</title>
        <authorList>
            <consortium name="US DOE Joint Genome Institute"/>
            <person name="Lucas S."/>
            <person name="Han J."/>
            <person name="Lapidus A."/>
            <person name="Cheng J.-F."/>
            <person name="Goodwin L."/>
            <person name="Pitluck S."/>
            <person name="Peters L."/>
            <person name="Chertkov O."/>
            <person name="Detter J.C."/>
            <person name="Han C."/>
            <person name="Tapia R."/>
            <person name="Land M."/>
            <person name="Hauser L."/>
            <person name="Kyrpides N."/>
            <person name="Ivanova N."/>
            <person name="Ovchinnikova G."/>
            <person name="Pagani I."/>
            <person name="Mead D."/>
            <person name="Brumm P."/>
            <person name="Woyke T."/>
        </authorList>
    </citation>
    <scope>NUCLEOTIDE SEQUENCE [LARGE SCALE GENOMIC DNA]</scope>
    <source>
        <strain evidence="15">ATCC 484 / DSM 20113 / JCM 1341 / NBRC 15513 / NCIMB 8980 / NCTC 7547</strain>
    </source>
</reference>
<dbReference type="EMBL" id="CP002666">
    <property type="protein sequence ID" value="AEE47231.1"/>
    <property type="molecule type" value="Genomic_DNA"/>
</dbReference>
<dbReference type="UniPathway" id="UPA00282"/>
<evidence type="ECO:0000256" key="2">
    <source>
        <dbReference type="ARBA" id="ARBA00005189"/>
    </source>
</evidence>
<dbReference type="PANTHER" id="PTHR31650:SF1">
    <property type="entry name" value="WAX ESTER SYNTHASE_DIACYLGLYCEROL ACYLTRANSFERASE 4-RELATED"/>
    <property type="match status" value="1"/>
</dbReference>
<dbReference type="InterPro" id="IPR023213">
    <property type="entry name" value="CAT-like_dom_sf"/>
</dbReference>
<evidence type="ECO:0000256" key="5">
    <source>
        <dbReference type="ARBA" id="ARBA00022516"/>
    </source>
</evidence>
<keyword evidence="9" id="KW-0012">Acyltransferase</keyword>
<evidence type="ECO:0000256" key="1">
    <source>
        <dbReference type="ARBA" id="ARBA00004771"/>
    </source>
</evidence>
<dbReference type="HOGENOM" id="CLU_668494_0_0_11"/>
<comment type="pathway">
    <text evidence="1">Glycerolipid metabolism; triacylglycerol biosynthesis.</text>
</comment>
<evidence type="ECO:0000313" key="15">
    <source>
        <dbReference type="Proteomes" id="UP000008460"/>
    </source>
</evidence>
<dbReference type="GO" id="GO:0005886">
    <property type="term" value="C:plasma membrane"/>
    <property type="evidence" value="ECO:0007669"/>
    <property type="project" value="TreeGrafter"/>
</dbReference>
<keyword evidence="6" id="KW-0808">Transferase</keyword>
<keyword evidence="5" id="KW-0444">Lipid biosynthesis</keyword>
<keyword evidence="15" id="KW-1185">Reference proteome</keyword>
<comment type="similarity">
    <text evidence="3">Belongs to the long-chain O-acyltransferase family.</text>
</comment>
<dbReference type="GO" id="GO:0004144">
    <property type="term" value="F:diacylglycerol O-acyltransferase activity"/>
    <property type="evidence" value="ECO:0007669"/>
    <property type="project" value="UniProtKB-EC"/>
</dbReference>
<organism evidence="14 15">
    <name type="scientific">Cellulomonas fimi (strain ATCC 484 / DSM 20113 / JCM 1341 / CCUG 24087 / LMG 16345 / NBRC 15513 / NCIMB 8980 / NCTC 7547 / NRS-133)</name>
    <dbReference type="NCBI Taxonomy" id="590998"/>
    <lineage>
        <taxon>Bacteria</taxon>
        <taxon>Bacillati</taxon>
        <taxon>Actinomycetota</taxon>
        <taxon>Actinomycetes</taxon>
        <taxon>Micrococcales</taxon>
        <taxon>Cellulomonadaceae</taxon>
        <taxon>Cellulomonas</taxon>
    </lineage>
</organism>
<keyword evidence="8" id="KW-0443">Lipid metabolism</keyword>
<evidence type="ECO:0000256" key="11">
    <source>
        <dbReference type="SAM" id="MobiDB-lite"/>
    </source>
</evidence>
<sequence length="411" mass="43129">MKERLTVFDRAELATDVGPNPRHITVLLELGGPAPDVDDVRRRMLAAVAQQPRLTARVRARTGTLRRRVWETGAVDVDRHVVAQHAPGADPVALAVADLGTAMPPDRPPWRLTVVDLAAERSALVWTSHHLLGNGPSLLTLLVAALSDAPPDAPWRAPGRRPRPVTGADGRGRPGRAGRSPLLREVTGGIAAAPVSVDAAAVRAGARTCGATVNDALLWAWARAYRRADLARGGPGERVVLSVPVTVPGSRFGNHVGTLRVAVPALDEPGGATALDDDAAAGLAALAARTRHAKRRVRPWAWPLAPLGVLALRRLGVLPSILRRQRLISTVVTHAPGPPAPVRFLGLPLVATVPLVPVVGNVTTCAVALSVDGRLDVAVVCSPESADLVDALARDLRAGLDDVAALARRLP</sequence>
<dbReference type="Proteomes" id="UP000008460">
    <property type="component" value="Chromosome"/>
</dbReference>
<dbReference type="Pfam" id="PF06974">
    <property type="entry name" value="WS_DGAT_C"/>
    <property type="match status" value="1"/>
</dbReference>
<dbReference type="AlphaFoldDB" id="F4GZR5"/>
<evidence type="ECO:0000256" key="8">
    <source>
        <dbReference type="ARBA" id="ARBA00023098"/>
    </source>
</evidence>
<accession>F4GZR5</accession>
<dbReference type="GO" id="GO:0006071">
    <property type="term" value="P:glycerol metabolic process"/>
    <property type="evidence" value="ECO:0007669"/>
    <property type="project" value="UniProtKB-KW"/>
</dbReference>
<dbReference type="InterPro" id="IPR045034">
    <property type="entry name" value="O-acyltransferase_WSD1-like"/>
</dbReference>
<gene>
    <name evidence="14" type="ordered locus">Celf_3117</name>
</gene>
<evidence type="ECO:0000256" key="6">
    <source>
        <dbReference type="ARBA" id="ARBA00022679"/>
    </source>
</evidence>
<proteinExistence type="inferred from homology"/>